<gene>
    <name evidence="4" type="ORF">METZ01_LOCUS152919</name>
</gene>
<dbReference type="InterPro" id="IPR053967">
    <property type="entry name" value="LlgE_F_G-like_D1"/>
</dbReference>
<dbReference type="InterPro" id="IPR010930">
    <property type="entry name" value="Flg_bb/hook_C_dom"/>
</dbReference>
<dbReference type="PANTHER" id="PTHR30435">
    <property type="entry name" value="FLAGELLAR PROTEIN"/>
    <property type="match status" value="1"/>
</dbReference>
<feature type="non-terminal residue" evidence="4">
    <location>
        <position position="1"/>
    </location>
</feature>
<evidence type="ECO:0000259" key="3">
    <source>
        <dbReference type="Pfam" id="PF22692"/>
    </source>
</evidence>
<dbReference type="InterPro" id="IPR037925">
    <property type="entry name" value="FlgE/F/G-like"/>
</dbReference>
<protein>
    <submittedName>
        <fullName evidence="4">Uncharacterized protein</fullName>
    </submittedName>
</protein>
<dbReference type="AlphaFoldDB" id="A0A382AES0"/>
<dbReference type="SUPFAM" id="SSF117143">
    <property type="entry name" value="Flagellar hook protein flgE"/>
    <property type="match status" value="1"/>
</dbReference>
<dbReference type="Pfam" id="PF06429">
    <property type="entry name" value="Flg_bbr_C"/>
    <property type="match status" value="1"/>
</dbReference>
<organism evidence="4">
    <name type="scientific">marine metagenome</name>
    <dbReference type="NCBI Taxonomy" id="408172"/>
    <lineage>
        <taxon>unclassified sequences</taxon>
        <taxon>metagenomes</taxon>
        <taxon>ecological metagenomes</taxon>
    </lineage>
</organism>
<feature type="domain" description="Flagellar basal-body/hook protein C-terminal" evidence="2">
    <location>
        <begin position="119"/>
        <end position="162"/>
    </location>
</feature>
<name>A0A382AES0_9ZZZZ</name>
<dbReference type="GO" id="GO:0009288">
    <property type="term" value="C:bacterial-type flagellum"/>
    <property type="evidence" value="ECO:0007669"/>
    <property type="project" value="TreeGrafter"/>
</dbReference>
<proteinExistence type="inferred from homology"/>
<evidence type="ECO:0000256" key="1">
    <source>
        <dbReference type="ARBA" id="ARBA00009677"/>
    </source>
</evidence>
<accession>A0A382AES0</accession>
<dbReference type="Pfam" id="PF22692">
    <property type="entry name" value="LlgE_F_G_D1"/>
    <property type="match status" value="1"/>
</dbReference>
<dbReference type="NCBIfam" id="TIGR03506">
    <property type="entry name" value="FlgEFG_subfam"/>
    <property type="match status" value="1"/>
</dbReference>
<dbReference type="GO" id="GO:0071978">
    <property type="term" value="P:bacterial-type flagellum-dependent swarming motility"/>
    <property type="evidence" value="ECO:0007669"/>
    <property type="project" value="TreeGrafter"/>
</dbReference>
<dbReference type="EMBL" id="UINC01025103">
    <property type="protein sequence ID" value="SVB00065.1"/>
    <property type="molecule type" value="Genomic_DNA"/>
</dbReference>
<evidence type="ECO:0000313" key="4">
    <source>
        <dbReference type="EMBL" id="SVB00065.1"/>
    </source>
</evidence>
<dbReference type="PANTHER" id="PTHR30435:SF19">
    <property type="entry name" value="FLAGELLAR BASAL-BODY ROD PROTEIN FLGG"/>
    <property type="match status" value="1"/>
</dbReference>
<sequence length="170" mass="18666">NTTGNTLDVAIRKDGFFVVETPNGQRYTRNGRFETDNQGQLVNQQGFPVLTGADVPLVFAPEDTDISIARDGTVSTNNGELGQIKLVKFEKAQNLQKEAGGLLNTNDAPVNVDDPVIIQGALEGSNVQPILELSKMIETHRAFDSVRSFIDREDQRQKKMIQQLSPRVGA</sequence>
<dbReference type="InterPro" id="IPR020013">
    <property type="entry name" value="Flagellar_FlgE/F/G"/>
</dbReference>
<comment type="similarity">
    <text evidence="1">Belongs to the flagella basal body rod proteins family.</text>
</comment>
<evidence type="ECO:0000259" key="2">
    <source>
        <dbReference type="Pfam" id="PF06429"/>
    </source>
</evidence>
<reference evidence="4" key="1">
    <citation type="submission" date="2018-05" db="EMBL/GenBank/DDBJ databases">
        <authorList>
            <person name="Lanie J.A."/>
            <person name="Ng W.-L."/>
            <person name="Kazmierczak K.M."/>
            <person name="Andrzejewski T.M."/>
            <person name="Davidsen T.M."/>
            <person name="Wayne K.J."/>
            <person name="Tettelin H."/>
            <person name="Glass J.I."/>
            <person name="Rusch D."/>
            <person name="Podicherti R."/>
            <person name="Tsui H.-C.T."/>
            <person name="Winkler M.E."/>
        </authorList>
    </citation>
    <scope>NUCLEOTIDE SEQUENCE</scope>
</reference>
<feature type="domain" description="Flagellar hook protein FlgE/F/G-like D1" evidence="3">
    <location>
        <begin position="10"/>
        <end position="75"/>
    </location>
</feature>